<name>A0ABW1ZTP3_9DEIO</name>
<dbReference type="EMBL" id="JBHSWB010000004">
    <property type="protein sequence ID" value="MFC6663637.1"/>
    <property type="molecule type" value="Genomic_DNA"/>
</dbReference>
<dbReference type="Proteomes" id="UP001596317">
    <property type="component" value="Unassembled WGS sequence"/>
</dbReference>
<evidence type="ECO:0000313" key="3">
    <source>
        <dbReference type="Proteomes" id="UP001596317"/>
    </source>
</evidence>
<sequence length="56" mass="6083">MNKTYLVTVILFGRVIFCGPETGFSSPGNAELMMRIRFQPLLPPGCGAGLIQVNVQ</sequence>
<evidence type="ECO:0000313" key="2">
    <source>
        <dbReference type="EMBL" id="MFC6663884.1"/>
    </source>
</evidence>
<accession>A0ABW1ZTP3</accession>
<reference evidence="2" key="3">
    <citation type="submission" date="2024-09" db="EMBL/GenBank/DDBJ databases">
        <authorList>
            <person name="Sun Q."/>
            <person name="Mori K."/>
        </authorList>
    </citation>
    <scope>NUCLEOTIDE SEQUENCE</scope>
    <source>
        <strain evidence="2">NBRC 112888</strain>
    </source>
</reference>
<reference evidence="3" key="2">
    <citation type="journal article" date="2019" name="Int. J. Syst. Evol. Microbiol.">
        <title>The Global Catalogue of Microorganisms (GCM) 10K type strain sequencing project: providing services to taxonomists for standard genome sequencing and annotation.</title>
        <authorList>
            <consortium name="The Broad Institute Genomics Platform"/>
            <consortium name="The Broad Institute Genome Sequencing Center for Infectious Disease"/>
            <person name="Wu L."/>
            <person name="Ma J."/>
        </authorList>
    </citation>
    <scope>NUCLEOTIDE SEQUENCE [LARGE SCALE GENOMIC DNA]</scope>
    <source>
        <strain evidence="3">CCUG 63830</strain>
    </source>
</reference>
<comment type="caution">
    <text evidence="2">The sequence shown here is derived from an EMBL/GenBank/DDBJ whole genome shotgun (WGS) entry which is preliminary data.</text>
</comment>
<dbReference type="RefSeq" id="WP_224609808.1">
    <property type="nucleotide sequence ID" value="NZ_JAIQXV010000012.1"/>
</dbReference>
<gene>
    <name evidence="1" type="ORF">ACFP90_26860</name>
    <name evidence="2" type="ORF">ACFP90_28225</name>
</gene>
<evidence type="ECO:0000313" key="1">
    <source>
        <dbReference type="EMBL" id="MFC6663637.1"/>
    </source>
</evidence>
<protein>
    <submittedName>
        <fullName evidence="2">Uncharacterized protein</fullName>
    </submittedName>
</protein>
<proteinExistence type="predicted"/>
<reference evidence="2" key="1">
    <citation type="journal article" date="2014" name="Int. J. Syst. Evol. Microbiol.">
        <title>Complete genome of a new Firmicutes species belonging to the dominant human colonic microbiota ('Ruminococcus bicirculans') reveals two chromosomes and a selective capacity to utilize plant glucans.</title>
        <authorList>
            <consortium name="NISC Comparative Sequencing Program"/>
            <person name="Wegmann U."/>
            <person name="Louis P."/>
            <person name="Goesmann A."/>
            <person name="Henrissat B."/>
            <person name="Duncan S.H."/>
            <person name="Flint H.J."/>
        </authorList>
    </citation>
    <scope>NUCLEOTIDE SEQUENCE</scope>
    <source>
        <strain evidence="2">NBRC 112888</strain>
    </source>
</reference>
<organism evidence="2 3">
    <name type="scientific">Deinococcus multiflagellatus</name>
    <dbReference type="NCBI Taxonomy" id="1656887"/>
    <lineage>
        <taxon>Bacteria</taxon>
        <taxon>Thermotogati</taxon>
        <taxon>Deinococcota</taxon>
        <taxon>Deinococci</taxon>
        <taxon>Deinococcales</taxon>
        <taxon>Deinococcaceae</taxon>
        <taxon>Deinococcus</taxon>
    </lineage>
</organism>
<dbReference type="EMBL" id="JBHSWB010000004">
    <property type="protein sequence ID" value="MFC6663884.1"/>
    <property type="molecule type" value="Genomic_DNA"/>
</dbReference>
<keyword evidence="3" id="KW-1185">Reference proteome</keyword>